<evidence type="ECO:0000259" key="11">
    <source>
        <dbReference type="Pfam" id="PF18139"/>
    </source>
</evidence>
<feature type="transmembrane region" description="Helical" evidence="9">
    <location>
        <begin position="1136"/>
        <end position="1154"/>
    </location>
</feature>
<evidence type="ECO:0000259" key="10">
    <source>
        <dbReference type="Pfam" id="PF00520"/>
    </source>
</evidence>
<dbReference type="GO" id="GO:0005886">
    <property type="term" value="C:plasma membrane"/>
    <property type="evidence" value="ECO:0007669"/>
    <property type="project" value="TreeGrafter"/>
</dbReference>
<keyword evidence="6 9" id="KW-0472">Membrane</keyword>
<gene>
    <name evidence="13" type="ORF">OFUS_LOCUS11226</name>
</gene>
<feature type="compositionally biased region" description="Polar residues" evidence="8">
    <location>
        <begin position="1444"/>
        <end position="1463"/>
    </location>
</feature>
<feature type="compositionally biased region" description="Low complexity" evidence="8">
    <location>
        <begin position="31"/>
        <end position="48"/>
    </location>
</feature>
<dbReference type="EMBL" id="CAIIXF020000005">
    <property type="protein sequence ID" value="CAH1785123.1"/>
    <property type="molecule type" value="Genomic_DNA"/>
</dbReference>
<evidence type="ECO:0000256" key="8">
    <source>
        <dbReference type="SAM" id="MobiDB-lite"/>
    </source>
</evidence>
<dbReference type="GO" id="GO:0099604">
    <property type="term" value="F:ligand-gated calcium channel activity"/>
    <property type="evidence" value="ECO:0007669"/>
    <property type="project" value="TreeGrafter"/>
</dbReference>
<reference evidence="13" key="1">
    <citation type="submission" date="2022-03" db="EMBL/GenBank/DDBJ databases">
        <authorList>
            <person name="Martin C."/>
        </authorList>
    </citation>
    <scope>NUCLEOTIDE SEQUENCE</scope>
</reference>
<evidence type="ECO:0000256" key="3">
    <source>
        <dbReference type="ARBA" id="ARBA00022692"/>
    </source>
</evidence>
<dbReference type="InterPro" id="IPR050927">
    <property type="entry name" value="TRPM"/>
</dbReference>
<feature type="domain" description="TRPM SLOG" evidence="11">
    <location>
        <begin position="218"/>
        <end position="508"/>
    </location>
</feature>
<dbReference type="InterPro" id="IPR041491">
    <property type="entry name" value="TRPM_SLOG"/>
</dbReference>
<feature type="transmembrane region" description="Helical" evidence="9">
    <location>
        <begin position="931"/>
        <end position="954"/>
    </location>
</feature>
<feature type="transmembrane region" description="Helical" evidence="9">
    <location>
        <begin position="819"/>
        <end position="838"/>
    </location>
</feature>
<feature type="compositionally biased region" description="Basic residues" evidence="8">
    <location>
        <begin position="1506"/>
        <end position="1521"/>
    </location>
</feature>
<feature type="transmembrane region" description="Helical" evidence="9">
    <location>
        <begin position="1080"/>
        <end position="1104"/>
    </location>
</feature>
<evidence type="ECO:0000256" key="1">
    <source>
        <dbReference type="ARBA" id="ARBA00004141"/>
    </source>
</evidence>
<feature type="region of interest" description="Disordered" evidence="8">
    <location>
        <begin position="1226"/>
        <end position="1269"/>
    </location>
</feature>
<keyword evidence="7" id="KW-0407">Ion channel</keyword>
<feature type="compositionally biased region" description="Gly residues" evidence="8">
    <location>
        <begin position="1"/>
        <end position="10"/>
    </location>
</feature>
<dbReference type="Proteomes" id="UP000749559">
    <property type="component" value="Unassembled WGS sequence"/>
</dbReference>
<dbReference type="Pfam" id="PF00520">
    <property type="entry name" value="Ion_trans"/>
    <property type="match status" value="1"/>
</dbReference>
<feature type="region of interest" description="Disordered" evidence="8">
    <location>
        <begin position="1"/>
        <end position="69"/>
    </location>
</feature>
<dbReference type="PANTHER" id="PTHR13800">
    <property type="entry name" value="TRANSIENT RECEPTOR POTENTIAL CATION CHANNEL, SUBFAMILY M, MEMBER 6"/>
    <property type="match status" value="1"/>
</dbReference>
<accession>A0A8J1XFN7</accession>
<dbReference type="InterPro" id="IPR057366">
    <property type="entry name" value="TRPM-like"/>
</dbReference>
<keyword evidence="2" id="KW-0813">Transport</keyword>
<protein>
    <submittedName>
        <fullName evidence="13">Uncharacterized protein</fullName>
    </submittedName>
</protein>
<organism evidence="13 14">
    <name type="scientific">Owenia fusiformis</name>
    <name type="common">Polychaete worm</name>
    <dbReference type="NCBI Taxonomy" id="6347"/>
    <lineage>
        <taxon>Eukaryota</taxon>
        <taxon>Metazoa</taxon>
        <taxon>Spiralia</taxon>
        <taxon>Lophotrochozoa</taxon>
        <taxon>Annelida</taxon>
        <taxon>Polychaeta</taxon>
        <taxon>Sedentaria</taxon>
        <taxon>Canalipalpata</taxon>
        <taxon>Sabellida</taxon>
        <taxon>Oweniida</taxon>
        <taxon>Oweniidae</taxon>
        <taxon>Owenia</taxon>
    </lineage>
</organism>
<evidence type="ECO:0000259" key="12">
    <source>
        <dbReference type="Pfam" id="PF25508"/>
    </source>
</evidence>
<evidence type="ECO:0000313" key="14">
    <source>
        <dbReference type="Proteomes" id="UP000749559"/>
    </source>
</evidence>
<feature type="domain" description="Ion transport" evidence="10">
    <location>
        <begin position="870"/>
        <end position="1114"/>
    </location>
</feature>
<keyword evidence="4 9" id="KW-1133">Transmembrane helix</keyword>
<comment type="subcellular location">
    <subcellularLocation>
        <location evidence="1">Membrane</location>
        <topology evidence="1">Multi-pass membrane protein</topology>
    </subcellularLocation>
</comment>
<dbReference type="Pfam" id="PF18139">
    <property type="entry name" value="LSDAT_euk"/>
    <property type="match status" value="1"/>
</dbReference>
<feature type="region of interest" description="Disordered" evidence="8">
    <location>
        <begin position="1314"/>
        <end position="1354"/>
    </location>
</feature>
<evidence type="ECO:0000313" key="13">
    <source>
        <dbReference type="EMBL" id="CAH1785123.1"/>
    </source>
</evidence>
<keyword evidence="14" id="KW-1185">Reference proteome</keyword>
<feature type="compositionally biased region" description="Low complexity" evidence="8">
    <location>
        <begin position="1527"/>
        <end position="1538"/>
    </location>
</feature>
<evidence type="ECO:0000256" key="9">
    <source>
        <dbReference type="SAM" id="Phobius"/>
    </source>
</evidence>
<evidence type="ECO:0000256" key="6">
    <source>
        <dbReference type="ARBA" id="ARBA00023136"/>
    </source>
</evidence>
<dbReference type="InterPro" id="IPR005821">
    <property type="entry name" value="Ion_trans_dom"/>
</dbReference>
<feature type="compositionally biased region" description="Polar residues" evidence="8">
    <location>
        <begin position="1314"/>
        <end position="1332"/>
    </location>
</feature>
<feature type="transmembrane region" description="Helical" evidence="9">
    <location>
        <begin position="865"/>
        <end position="887"/>
    </location>
</feature>
<feature type="compositionally biased region" description="Basic and acidic residues" evidence="8">
    <location>
        <begin position="58"/>
        <end position="69"/>
    </location>
</feature>
<evidence type="ECO:0000256" key="7">
    <source>
        <dbReference type="ARBA" id="ARBA00023303"/>
    </source>
</evidence>
<proteinExistence type="predicted"/>
<dbReference type="OrthoDB" id="6238217at2759"/>
<evidence type="ECO:0000256" key="5">
    <source>
        <dbReference type="ARBA" id="ARBA00023065"/>
    </source>
</evidence>
<keyword evidence="5" id="KW-0406">Ion transport</keyword>
<feature type="compositionally biased region" description="Polar residues" evidence="8">
    <location>
        <begin position="1639"/>
        <end position="1651"/>
    </location>
</feature>
<feature type="region of interest" description="Disordered" evidence="8">
    <location>
        <begin position="1419"/>
        <end position="1562"/>
    </location>
</feature>
<feature type="compositionally biased region" description="Polar residues" evidence="8">
    <location>
        <begin position="1543"/>
        <end position="1562"/>
    </location>
</feature>
<feature type="compositionally biased region" description="Basic and acidic residues" evidence="8">
    <location>
        <begin position="1492"/>
        <end position="1505"/>
    </location>
</feature>
<feature type="compositionally biased region" description="Polar residues" evidence="8">
    <location>
        <begin position="1473"/>
        <end position="1482"/>
    </location>
</feature>
<comment type="caution">
    <text evidence="13">The sequence shown here is derived from an EMBL/GenBank/DDBJ whole genome shotgun (WGS) entry which is preliminary data.</text>
</comment>
<sequence length="1651" mass="187662">MSHQGRGPGKLGNQVFPAPSDSVVMDSFTPRSTSRSLSGGSRNGSPTTPRRRTRSRSPNHEDNRTLEDARWIGHRRKIGLSQTKKHKSGTIQIIITDEQRQEEMTAFMNDKIKMKECTRYVHDPKNKDTPKCKCGQLEDKHIHSMNNYMAAMLQQQQAGTLTHDMNRMNIMESFQTRHTKQSGDEPDPWTEDDIAEFPTNAFGQIDFIHEDLGGRKPAKFIRLSDKTPMEDVITLLEKHWHMLNPEPPNLVVSVVGGAKNFKLDGRKKEVFNRGLVKAVQSTHGWVITSGCNMGIMKAVGTAIQEGQSFTWGKKMTRVLRCIGIAPWGYIERKEKLISQDGNGKFPASYKVNNSIRKGCPVPLNQNHTHFLLVDDGKRGTYSGVASFRASLEKKISLPVVPKAGGECGLGIPVVMVVVEGGTDAITDACQSLSEGIPVVICVPTGRAADILAYAFKHTKTTNKKRVIKDIHRERLEEKIEEAYKSGWKGGEKEHKEKLNKLMTTVLKCCENENLITVFSLNKNEDLDLAILSALLKGQGASTPEQHLDQLKLALTWNRSDIAADKIFTDDITWPQGMLDDTMTQALLENKIDFVRLLLQNGLVMKEYLTVYRLRNLYNKMPRNCHLKDLLSEITKHKSSMYCLHDVQSLLKTLVKKYHHHLYNNDTMVLVQDERMQATLSYETFHKPFRELFIWAVLMNRLELAKFLWERGDEAVINAIAASAICKSLADRTALYDSDLNDEYLHSQREFEQMACGVLDECYSTDPDKAAILVEREYETWGSMNVLEMAAEANDKKFLSTVCCQNCITIRWKRGIGSDWWRVVLALIFPPLIFCGIRYQPLGNAAESLSPWQKMLMFYRAPMTKFAGNTLLYMLFLLYYSYVILFQLRPTPTIYEWVLIGWIGTMVMEEIREVSSSNADTILGKVKDWWNYSFYNRLDALTIFLFILGVILRIWSHLFDYARHVYVINCVFMYARMMRVYSAHSQLGPKMNMIRRMLREMLFFLVILCVFLFAYGVSSQALLYPARDFYIKIFKDVLYYPYWQIYGEIFLEEISGVKEGCYGNTTMSYVDGEPCPVYSPIVPILLGLYLLMGNVLLLNLLIAIFSRVYEEVEENSIEIWKYDMYFLVCEMDEKPGLSPPFAVFEYIVMIIMFLANKSCCKKRKEGPILTTRLMTELHVYERECCALFISHAAANSGATIENRVKAMKERMDGMYKILEEQSEHHLDVNESHHQHHHAPQTLTRRKSTMQPPLGTISEAPSTSNKKRPFSRWPSIHQVQVLLLKEKLKNHLNMSEEAASRRESNVATEQNANLIPSMQPPTALTGYQSSSSIGQPPANHFIGNPPDPSFGQHSAPSINQYYNQMQYQGHYLNQSQANNQNAKIPEQNFNQPETDKFAQPPFPMMQQQTIWRPIVAPPPVNNQFYGQSQPPSFTNIPNASGRDSPDTATSLFDRTMNLTSTTKVSSPLIRPRPTHSMSKPSSPSIPRDANLDSSLDHRAASDDDITSHRHKSKKQKRKKKKLLSRFLESNSPDSDTVDSPDTPKKSTNQAWSSSSNHGNTSRVVENSPASNIISQNNISATMTRPPNGPQDSLANARILAMEQRLQHIERNTGKSLKNIEGLLRSSLFQKGEPNKPDTAAQHVQSSSDNNVKV</sequence>
<keyword evidence="3 9" id="KW-0812">Transmembrane</keyword>
<evidence type="ECO:0000256" key="4">
    <source>
        <dbReference type="ARBA" id="ARBA00022989"/>
    </source>
</evidence>
<dbReference type="Pfam" id="PF25508">
    <property type="entry name" value="TRPM2"/>
    <property type="match status" value="1"/>
</dbReference>
<feature type="region of interest" description="Disordered" evidence="8">
    <location>
        <begin position="1625"/>
        <end position="1651"/>
    </location>
</feature>
<feature type="compositionally biased region" description="Polar residues" evidence="8">
    <location>
        <begin position="1419"/>
        <end position="1436"/>
    </location>
</feature>
<evidence type="ECO:0000256" key="2">
    <source>
        <dbReference type="ARBA" id="ARBA00022448"/>
    </source>
</evidence>
<feature type="transmembrane region" description="Helical" evidence="9">
    <location>
        <begin position="1001"/>
        <end position="1023"/>
    </location>
</feature>
<name>A0A8J1XFN7_OWEFU</name>
<feature type="compositionally biased region" description="Basic residues" evidence="8">
    <location>
        <begin position="1232"/>
        <end position="1246"/>
    </location>
</feature>
<dbReference type="PANTHER" id="PTHR13800:SF12">
    <property type="entry name" value="TRANSIENT RECEPTOR POTENTIAL CATION CHANNEL SUBFAMILY M MEMBER-LIKE 2"/>
    <property type="match status" value="1"/>
</dbReference>
<feature type="domain" description="TRPM-like" evidence="12">
    <location>
        <begin position="565"/>
        <end position="799"/>
    </location>
</feature>